<protein>
    <submittedName>
        <fullName evidence="3">Tripartite-type tricarboxylate transporter, receptor component TctC</fullName>
    </submittedName>
</protein>
<sequence length="319" mass="34127">MTQLARHHLRAAVAVAAAVLTAAPALAADYPSRTVEVIHQYGPGGGTDRFIRAIAEPMQEATGQSFVPISIAGGGGVPAYVTFLQRPANGYTLVSLSPDDVINHALGRIDLTQVLPLVRIQYDQGLLLVSKDSELKSLDDVLAAEAASPGGLKVGVTGSAGFDDALIGLFNEKAGTELATVPFGAAEMVSNTLGGHLDMMYEEYGPTRGLIESGDLIPLVLFSDERLAELPDVPTAKELGYDVTLGRWRGFGIKPDTDAAELETLVSLFRDAAADEGYKKVEAESALQYRSEFMGPEEFQTFLDKEIETYSQIMNQLGY</sequence>
<evidence type="ECO:0000313" key="4">
    <source>
        <dbReference type="Proteomes" id="UP000198994"/>
    </source>
</evidence>
<dbReference type="OrthoDB" id="8970543at2"/>
<comment type="similarity">
    <text evidence="1">Belongs to the UPF0065 (bug) family.</text>
</comment>
<dbReference type="CDD" id="cd07012">
    <property type="entry name" value="PBP2_Bug_TTT"/>
    <property type="match status" value="1"/>
</dbReference>
<dbReference type="EMBL" id="FNAV01000014">
    <property type="protein sequence ID" value="SDF18707.1"/>
    <property type="molecule type" value="Genomic_DNA"/>
</dbReference>
<gene>
    <name evidence="3" type="ORF">SAMN04488105_11439</name>
</gene>
<organism evidence="3 4">
    <name type="scientific">Salipiger thiooxidans</name>
    <dbReference type="NCBI Taxonomy" id="282683"/>
    <lineage>
        <taxon>Bacteria</taxon>
        <taxon>Pseudomonadati</taxon>
        <taxon>Pseudomonadota</taxon>
        <taxon>Alphaproteobacteria</taxon>
        <taxon>Rhodobacterales</taxon>
        <taxon>Roseobacteraceae</taxon>
        <taxon>Salipiger</taxon>
    </lineage>
</organism>
<dbReference type="AlphaFoldDB" id="A0A1G7J161"/>
<dbReference type="Gene3D" id="3.40.190.150">
    <property type="entry name" value="Bordetella uptake gene, domain 1"/>
    <property type="match status" value="1"/>
</dbReference>
<keyword evidence="2" id="KW-0732">Signal</keyword>
<feature type="chain" id="PRO_5011517685" evidence="2">
    <location>
        <begin position="28"/>
        <end position="319"/>
    </location>
</feature>
<dbReference type="Pfam" id="PF03401">
    <property type="entry name" value="TctC"/>
    <property type="match status" value="1"/>
</dbReference>
<dbReference type="PIRSF" id="PIRSF017082">
    <property type="entry name" value="YflP"/>
    <property type="match status" value="1"/>
</dbReference>
<dbReference type="STRING" id="282683.SAMN04488105_11439"/>
<evidence type="ECO:0000313" key="3">
    <source>
        <dbReference type="EMBL" id="SDF18707.1"/>
    </source>
</evidence>
<reference evidence="4" key="1">
    <citation type="submission" date="2016-10" db="EMBL/GenBank/DDBJ databases">
        <authorList>
            <person name="Varghese N."/>
            <person name="Submissions S."/>
        </authorList>
    </citation>
    <scope>NUCLEOTIDE SEQUENCE [LARGE SCALE GENOMIC DNA]</scope>
    <source>
        <strain evidence="4">DSM 10146</strain>
    </source>
</reference>
<accession>A0A1G7J161</accession>
<dbReference type="PANTHER" id="PTHR42928:SF5">
    <property type="entry name" value="BLR1237 PROTEIN"/>
    <property type="match status" value="1"/>
</dbReference>
<feature type="signal peptide" evidence="2">
    <location>
        <begin position="1"/>
        <end position="27"/>
    </location>
</feature>
<keyword evidence="3" id="KW-0675">Receptor</keyword>
<name>A0A1G7J161_9RHOB</name>
<evidence type="ECO:0000256" key="1">
    <source>
        <dbReference type="ARBA" id="ARBA00006987"/>
    </source>
</evidence>
<dbReference type="InterPro" id="IPR042100">
    <property type="entry name" value="Bug_dom1"/>
</dbReference>
<dbReference type="Gene3D" id="3.40.190.10">
    <property type="entry name" value="Periplasmic binding protein-like II"/>
    <property type="match status" value="1"/>
</dbReference>
<dbReference type="RefSeq" id="WP_089962380.1">
    <property type="nucleotide sequence ID" value="NZ_FNAV01000014.1"/>
</dbReference>
<dbReference type="InterPro" id="IPR005064">
    <property type="entry name" value="BUG"/>
</dbReference>
<keyword evidence="4" id="KW-1185">Reference proteome</keyword>
<dbReference type="Proteomes" id="UP000198994">
    <property type="component" value="Unassembled WGS sequence"/>
</dbReference>
<proteinExistence type="inferred from homology"/>
<dbReference type="PANTHER" id="PTHR42928">
    <property type="entry name" value="TRICARBOXYLATE-BINDING PROTEIN"/>
    <property type="match status" value="1"/>
</dbReference>
<dbReference type="SUPFAM" id="SSF53850">
    <property type="entry name" value="Periplasmic binding protein-like II"/>
    <property type="match status" value="1"/>
</dbReference>
<evidence type="ECO:0000256" key="2">
    <source>
        <dbReference type="SAM" id="SignalP"/>
    </source>
</evidence>